<sequence length="631" mass="72024">MAGSELPFPTNTRTDNSLFGGARFGRKKRTIFILLLVAVFFVLWFNSGLDRLHGTQEVDTSKQTKDDTLNKGTPLPSQGSLDDVEVEGVEDIEEDKEIIKPKQDTEKKVENKPTTKYTPPTTIYKTTPQHFKYFMVIASRATNLSRRQLIRDTYFGLHDNIEPCMKRDKGLNYLFWVYGDIPPSKTPERRLYETEKMEYNDLEKVDKTAYNQDDILRWAETTLSDRGITYDFLIVQDGYSLVHLNYIQQTLQAEIGQLPQGKIATDMAWVSPDNNNALVAGSTAVKKLMENEDLYKDIITEEGSTLMANFYEFSRSISIQLNHITSKKDVSRLKALVEDIPLFISEINRFSSWENHVEAIPDMTIAVANIYQDADFTSVAEALSLGEASLCKPLEKASIAVVTSSFIYDACMEPSASLAADNKRQYALAHNYAFVARSAEFAQQAFRSEKRRPVWGKIDVVQKVLPKYDWIFWMDMDAVILNPDQTVQTLLDQFRADFPEGPRAFESQIDLVISKPAKDKMINAGVFFMRNTEWSQKFLNAVQESKEWYNKGPSYEQGAMWELLQQPGFKEHVLLLENDDHTFNTFPKFYVPGDFIVHFAPDKCPNDAVLEGLKAAHKIQEGETVTSFEED</sequence>
<reference evidence="6 7" key="1">
    <citation type="submission" date="2024-04" db="EMBL/GenBank/DDBJ databases">
        <title>genome sequences of Mucor flavus KT1a and Helicostylum pulchrum KT1b strains isolated from the surface of a dry-aged beef.</title>
        <authorList>
            <person name="Toyotome T."/>
            <person name="Hosono M."/>
            <person name="Torimaru M."/>
            <person name="Fukuda K."/>
            <person name="Mikami N."/>
        </authorList>
    </citation>
    <scope>NUCLEOTIDE SEQUENCE [LARGE SCALE GENOMIC DNA]</scope>
    <source>
        <strain evidence="6 7">KT1a</strain>
    </source>
</reference>
<protein>
    <submittedName>
        <fullName evidence="6">Uncharacterized protein</fullName>
    </submittedName>
</protein>
<dbReference type="Gene3D" id="3.90.550.10">
    <property type="entry name" value="Spore Coat Polysaccharide Biosynthesis Protein SpsA, Chain A"/>
    <property type="match status" value="1"/>
</dbReference>
<keyword evidence="7" id="KW-1185">Reference proteome</keyword>
<comment type="similarity">
    <text evidence="1">Belongs to the glycosyltransferase 34 family.</text>
</comment>
<dbReference type="EMBL" id="BAABUK010000020">
    <property type="protein sequence ID" value="GAA5814272.1"/>
    <property type="molecule type" value="Genomic_DNA"/>
</dbReference>
<name>A0ABP9Z5D7_9FUNG</name>
<dbReference type="SUPFAM" id="SSF53448">
    <property type="entry name" value="Nucleotide-diphospho-sugar transferases"/>
    <property type="match status" value="1"/>
</dbReference>
<evidence type="ECO:0000256" key="3">
    <source>
        <dbReference type="ARBA" id="ARBA00022679"/>
    </source>
</evidence>
<proteinExistence type="inferred from homology"/>
<feature type="compositionally biased region" description="Basic and acidic residues" evidence="4">
    <location>
        <begin position="55"/>
        <end position="69"/>
    </location>
</feature>
<evidence type="ECO:0000256" key="1">
    <source>
        <dbReference type="ARBA" id="ARBA00005664"/>
    </source>
</evidence>
<accession>A0ABP9Z5D7</accession>
<dbReference type="PANTHER" id="PTHR31306">
    <property type="entry name" value="ALPHA-1,6-MANNOSYLTRANSFERASE MNN11-RELATED"/>
    <property type="match status" value="1"/>
</dbReference>
<organism evidence="6 7">
    <name type="scientific">Mucor flavus</name>
    <dbReference type="NCBI Taxonomy" id="439312"/>
    <lineage>
        <taxon>Eukaryota</taxon>
        <taxon>Fungi</taxon>
        <taxon>Fungi incertae sedis</taxon>
        <taxon>Mucoromycota</taxon>
        <taxon>Mucoromycotina</taxon>
        <taxon>Mucoromycetes</taxon>
        <taxon>Mucorales</taxon>
        <taxon>Mucorineae</taxon>
        <taxon>Mucoraceae</taxon>
        <taxon>Mucor</taxon>
    </lineage>
</organism>
<dbReference type="InterPro" id="IPR008630">
    <property type="entry name" value="Glyco_trans_34"/>
</dbReference>
<feature type="compositionally biased region" description="Acidic residues" evidence="4">
    <location>
        <begin position="82"/>
        <end position="96"/>
    </location>
</feature>
<evidence type="ECO:0000256" key="4">
    <source>
        <dbReference type="SAM" id="MobiDB-lite"/>
    </source>
</evidence>
<keyword evidence="5" id="KW-0472">Membrane</keyword>
<dbReference type="PANTHER" id="PTHR31306:SF4">
    <property type="entry name" value="ALPHA-1,2-GALACTOSYLTRANSFERASE"/>
    <property type="match status" value="1"/>
</dbReference>
<evidence type="ECO:0000313" key="7">
    <source>
        <dbReference type="Proteomes" id="UP001473302"/>
    </source>
</evidence>
<comment type="caution">
    <text evidence="6">The sequence shown here is derived from an EMBL/GenBank/DDBJ whole genome shotgun (WGS) entry which is preliminary data.</text>
</comment>
<evidence type="ECO:0000256" key="5">
    <source>
        <dbReference type="SAM" id="Phobius"/>
    </source>
</evidence>
<dbReference type="Pfam" id="PF05637">
    <property type="entry name" value="Glyco_transf_34"/>
    <property type="match status" value="1"/>
</dbReference>
<keyword evidence="5" id="KW-1133">Transmembrane helix</keyword>
<keyword evidence="2" id="KW-0328">Glycosyltransferase</keyword>
<keyword evidence="5" id="KW-0812">Transmembrane</keyword>
<keyword evidence="3" id="KW-0808">Transferase</keyword>
<feature type="region of interest" description="Disordered" evidence="4">
    <location>
        <begin position="55"/>
        <end position="114"/>
    </location>
</feature>
<gene>
    <name evidence="6" type="ORF">MFLAVUS_007766</name>
</gene>
<evidence type="ECO:0000256" key="2">
    <source>
        <dbReference type="ARBA" id="ARBA00022676"/>
    </source>
</evidence>
<feature type="compositionally biased region" description="Basic and acidic residues" evidence="4">
    <location>
        <begin position="97"/>
        <end position="113"/>
    </location>
</feature>
<dbReference type="Proteomes" id="UP001473302">
    <property type="component" value="Unassembled WGS sequence"/>
</dbReference>
<dbReference type="InterPro" id="IPR029044">
    <property type="entry name" value="Nucleotide-diphossugar_trans"/>
</dbReference>
<feature type="transmembrane region" description="Helical" evidence="5">
    <location>
        <begin position="31"/>
        <end position="49"/>
    </location>
</feature>
<evidence type="ECO:0000313" key="6">
    <source>
        <dbReference type="EMBL" id="GAA5814272.1"/>
    </source>
</evidence>